<reference evidence="10 11" key="1">
    <citation type="journal article" date="2016" name="Environ. Microbiol.">
        <title>New Methyloceanibacter diversity from North Sea sediments includes methanotroph containing solely the soluble methane monooxygenase.</title>
        <authorList>
            <person name="Vekeman B."/>
            <person name="Kerckhof F.M."/>
            <person name="Cremers G."/>
            <person name="de Vos P."/>
            <person name="Vandamme P."/>
            <person name="Boon N."/>
            <person name="Op den Camp H.J."/>
            <person name="Heylen K."/>
        </authorList>
    </citation>
    <scope>NUCLEOTIDE SEQUENCE [LARGE SCALE GENOMIC DNA]</scope>
    <source>
        <strain evidence="10 11">R-67174</strain>
    </source>
</reference>
<dbReference type="PANTHER" id="PTHR34308:SF1">
    <property type="entry name" value="COBALAMIN BIOSYNTHESIS PROTEIN CBIB"/>
    <property type="match status" value="1"/>
</dbReference>
<dbReference type="NCBIfam" id="TIGR00380">
    <property type="entry name" value="cobal_cbiB"/>
    <property type="match status" value="1"/>
</dbReference>
<dbReference type="RefSeq" id="WP_069435939.1">
    <property type="nucleotide sequence ID" value="NZ_LPWG01000002.1"/>
</dbReference>
<evidence type="ECO:0000256" key="3">
    <source>
        <dbReference type="ARBA" id="ARBA00006263"/>
    </source>
</evidence>
<evidence type="ECO:0000256" key="5">
    <source>
        <dbReference type="ARBA" id="ARBA00022573"/>
    </source>
</evidence>
<dbReference type="GO" id="GO:0005886">
    <property type="term" value="C:plasma membrane"/>
    <property type="evidence" value="ECO:0007669"/>
    <property type="project" value="UniProtKB-SubCell"/>
</dbReference>
<dbReference type="GO" id="GO:0048472">
    <property type="term" value="F:threonine-phosphate decarboxylase activity"/>
    <property type="evidence" value="ECO:0007669"/>
    <property type="project" value="InterPro"/>
</dbReference>
<comment type="caution">
    <text evidence="9">Lacks conserved residue(s) required for the propagation of feature annotation.</text>
</comment>
<protein>
    <recommendedName>
        <fullName evidence="9">Cobalamin biosynthesis protein CobD</fullName>
    </recommendedName>
</protein>
<keyword evidence="8 9" id="KW-0472">Membrane</keyword>
<proteinExistence type="inferred from homology"/>
<gene>
    <name evidence="9" type="primary">cobD</name>
    <name evidence="10" type="ORF">AUC68_11990</name>
</gene>
<comment type="caution">
    <text evidence="10">The sequence shown here is derived from an EMBL/GenBank/DDBJ whole genome shotgun (WGS) entry which is preliminary data.</text>
</comment>
<keyword evidence="5 9" id="KW-0169">Cobalamin biosynthesis</keyword>
<evidence type="ECO:0000256" key="7">
    <source>
        <dbReference type="ARBA" id="ARBA00022989"/>
    </source>
</evidence>
<dbReference type="Proteomes" id="UP000094501">
    <property type="component" value="Unassembled WGS sequence"/>
</dbReference>
<keyword evidence="11" id="KW-1185">Reference proteome</keyword>
<dbReference type="EMBL" id="LPWG01000002">
    <property type="protein sequence ID" value="ODS01094.1"/>
    <property type="molecule type" value="Genomic_DNA"/>
</dbReference>
<dbReference type="PANTHER" id="PTHR34308">
    <property type="entry name" value="COBALAMIN BIOSYNTHESIS PROTEIN CBIB"/>
    <property type="match status" value="1"/>
</dbReference>
<evidence type="ECO:0000256" key="1">
    <source>
        <dbReference type="ARBA" id="ARBA00004651"/>
    </source>
</evidence>
<evidence type="ECO:0000256" key="4">
    <source>
        <dbReference type="ARBA" id="ARBA00022475"/>
    </source>
</evidence>
<dbReference type="GO" id="GO:0009236">
    <property type="term" value="P:cobalamin biosynthetic process"/>
    <property type="evidence" value="ECO:0007669"/>
    <property type="project" value="UniProtKB-UniRule"/>
</dbReference>
<keyword evidence="4 9" id="KW-1003">Cell membrane</keyword>
<dbReference type="Pfam" id="PF03186">
    <property type="entry name" value="CobD_Cbib"/>
    <property type="match status" value="1"/>
</dbReference>
<comment type="subcellular location">
    <subcellularLocation>
        <location evidence="1 9">Cell membrane</location>
        <topology evidence="1 9">Multi-pass membrane protein</topology>
    </subcellularLocation>
</comment>
<dbReference type="OrthoDB" id="9811967at2"/>
<evidence type="ECO:0000313" key="10">
    <source>
        <dbReference type="EMBL" id="ODS01094.1"/>
    </source>
</evidence>
<accession>A0A1E3W5M7</accession>
<evidence type="ECO:0000256" key="9">
    <source>
        <dbReference type="HAMAP-Rule" id="MF_00024"/>
    </source>
</evidence>
<dbReference type="STRING" id="1774968.AUC68_11990"/>
<comment type="similarity">
    <text evidence="3 9">Belongs to the CobD/CbiB family.</text>
</comment>
<dbReference type="UniPathway" id="UPA00148"/>
<evidence type="ECO:0000313" key="11">
    <source>
        <dbReference type="Proteomes" id="UP000094501"/>
    </source>
</evidence>
<keyword evidence="7 9" id="KW-1133">Transmembrane helix</keyword>
<keyword evidence="6 9" id="KW-0812">Transmembrane</keyword>
<comment type="function">
    <text evidence="9">Converts cobyric acid to cobinamide by the addition of aminopropanol on the F carboxylic group.</text>
</comment>
<dbReference type="HAMAP" id="MF_00024">
    <property type="entry name" value="CobD_CbiB"/>
    <property type="match status" value="1"/>
</dbReference>
<comment type="pathway">
    <text evidence="2 9">Cofactor biosynthesis; adenosylcobalamin biosynthesis.</text>
</comment>
<dbReference type="AlphaFoldDB" id="A0A1E3W5M7"/>
<evidence type="ECO:0000256" key="2">
    <source>
        <dbReference type="ARBA" id="ARBA00004953"/>
    </source>
</evidence>
<evidence type="ECO:0000256" key="8">
    <source>
        <dbReference type="ARBA" id="ARBA00023136"/>
    </source>
</evidence>
<organism evidence="10 11">
    <name type="scientific">Methyloceanibacter methanicus</name>
    <dbReference type="NCBI Taxonomy" id="1774968"/>
    <lineage>
        <taxon>Bacteria</taxon>
        <taxon>Pseudomonadati</taxon>
        <taxon>Pseudomonadota</taxon>
        <taxon>Alphaproteobacteria</taxon>
        <taxon>Hyphomicrobiales</taxon>
        <taxon>Hyphomicrobiaceae</taxon>
        <taxon>Methyloceanibacter</taxon>
    </lineage>
</organism>
<dbReference type="InterPro" id="IPR004485">
    <property type="entry name" value="Cobalamin_biosynth_CobD/CbiB"/>
</dbReference>
<feature type="transmembrane region" description="Helical" evidence="9">
    <location>
        <begin position="60"/>
        <end position="93"/>
    </location>
</feature>
<dbReference type="GO" id="GO:0015420">
    <property type="term" value="F:ABC-type vitamin B12 transporter activity"/>
    <property type="evidence" value="ECO:0007669"/>
    <property type="project" value="UniProtKB-UniRule"/>
</dbReference>
<name>A0A1E3W5M7_9HYPH</name>
<evidence type="ECO:0000256" key="6">
    <source>
        <dbReference type="ARBA" id="ARBA00022692"/>
    </source>
</evidence>
<sequence>MAAPLALLAMLVELAVGYPARLVKRVGHPVTWMGDVISWLDHRLNDAAKDAAARRRAGRIALTLVLLVVGASAFILETALLLLPFGLLFVALAASTLIAQRSLYSHVAAVADALETGTLQEARAAASQIVGRDTAPLDEAGVARAAIESLAENFSDGVVSPVFWLGLAGLTGGAIYKAINTADSMIGHRSPRYADFGRAAAGLDDAVNLPGSRLSGLLLIGAASLMQDASARRAWAVMRRDAAKHASPNAGYPEAAMAGALDVALGGPRAYAGSLTDGPWLGDGRRTATAADLRAALRLYVRADGLLIALVARRRLSAWPSP</sequence>